<evidence type="ECO:0000313" key="4">
    <source>
        <dbReference type="EMBL" id="WIW69934.1"/>
    </source>
</evidence>
<dbReference type="GO" id="GO:0003700">
    <property type="term" value="F:DNA-binding transcription factor activity"/>
    <property type="evidence" value="ECO:0007669"/>
    <property type="project" value="TreeGrafter"/>
</dbReference>
<evidence type="ECO:0000313" key="5">
    <source>
        <dbReference type="Proteomes" id="UP001243623"/>
    </source>
</evidence>
<evidence type="ECO:0000259" key="3">
    <source>
        <dbReference type="PROSITE" id="PS50977"/>
    </source>
</evidence>
<dbReference type="Gene3D" id="1.10.10.60">
    <property type="entry name" value="Homeodomain-like"/>
    <property type="match status" value="1"/>
</dbReference>
<dbReference type="PANTHER" id="PTHR30055:SF233">
    <property type="entry name" value="REGULATORY PROTEIN TETR"/>
    <property type="match status" value="1"/>
</dbReference>
<evidence type="ECO:0000256" key="1">
    <source>
        <dbReference type="ARBA" id="ARBA00023125"/>
    </source>
</evidence>
<proteinExistence type="predicted"/>
<dbReference type="AlphaFoldDB" id="A0A9Y2EUX3"/>
<keyword evidence="5" id="KW-1185">Reference proteome</keyword>
<dbReference type="GO" id="GO:0000976">
    <property type="term" value="F:transcription cis-regulatory region binding"/>
    <property type="evidence" value="ECO:0007669"/>
    <property type="project" value="TreeGrafter"/>
</dbReference>
<feature type="DNA-binding region" description="H-T-H motif" evidence="2">
    <location>
        <begin position="26"/>
        <end position="45"/>
    </location>
</feature>
<keyword evidence="1 2" id="KW-0238">DNA-binding</keyword>
<feature type="domain" description="HTH tetR-type" evidence="3">
    <location>
        <begin position="3"/>
        <end position="63"/>
    </location>
</feature>
<dbReference type="EMBL" id="CP120678">
    <property type="protein sequence ID" value="WIW69934.1"/>
    <property type="molecule type" value="Genomic_DNA"/>
</dbReference>
<accession>A0A9Y2EUX3</accession>
<dbReference type="PROSITE" id="PS50977">
    <property type="entry name" value="HTH_TETR_2"/>
    <property type="match status" value="1"/>
</dbReference>
<dbReference type="InterPro" id="IPR050109">
    <property type="entry name" value="HTH-type_TetR-like_transc_reg"/>
</dbReference>
<dbReference type="Gene3D" id="1.10.357.10">
    <property type="entry name" value="Tetracycline Repressor, domain 2"/>
    <property type="match status" value="1"/>
</dbReference>
<dbReference type="SUPFAM" id="SSF48498">
    <property type="entry name" value="Tetracyclin repressor-like, C-terminal domain"/>
    <property type="match status" value="1"/>
</dbReference>
<dbReference type="PRINTS" id="PR00455">
    <property type="entry name" value="HTHTETR"/>
</dbReference>
<gene>
    <name evidence="4" type="ORF">P3F81_08395</name>
</gene>
<name>A0A9Y2EUX3_9FIRM</name>
<dbReference type="KEGG" id="sgbi:P3F81_08395"/>
<dbReference type="Proteomes" id="UP001243623">
    <property type="component" value="Chromosome"/>
</dbReference>
<dbReference type="PANTHER" id="PTHR30055">
    <property type="entry name" value="HTH-TYPE TRANSCRIPTIONAL REGULATOR RUTR"/>
    <property type="match status" value="1"/>
</dbReference>
<dbReference type="InterPro" id="IPR036271">
    <property type="entry name" value="Tet_transcr_reg_TetR-rel_C_sf"/>
</dbReference>
<evidence type="ECO:0000256" key="2">
    <source>
        <dbReference type="PROSITE-ProRule" id="PRU00335"/>
    </source>
</evidence>
<protein>
    <submittedName>
        <fullName evidence="4">CerR family C-terminal domain-containing protein</fullName>
    </submittedName>
</protein>
<dbReference type="Pfam" id="PF00440">
    <property type="entry name" value="TetR_N"/>
    <property type="match status" value="1"/>
</dbReference>
<dbReference type="InterPro" id="IPR041490">
    <property type="entry name" value="KstR2_TetR_C"/>
</dbReference>
<dbReference type="RefSeq" id="WP_147669752.1">
    <property type="nucleotide sequence ID" value="NZ_CP120678.1"/>
</dbReference>
<dbReference type="Pfam" id="PF17932">
    <property type="entry name" value="TetR_C_24"/>
    <property type="match status" value="1"/>
</dbReference>
<dbReference type="InterPro" id="IPR009057">
    <property type="entry name" value="Homeodomain-like_sf"/>
</dbReference>
<sequence length="198" mass="22632">MEKDTRTKLIEIATKLFATKGFFAVSVREVTSIAQVNVSAISYYFQSKEGLYQEVLKNQLKPVLEALDLVEKQIGLSAMERFRFFANQVAKVHLNYPYLTRFMMNEVTSPTEYGGAIVENQSSKVYRFIYQTIKAGVEDGEFKSDLDIPHTAFSLAGMIIFYFVTKPIRRKIMPNKENSVDAYLTNVLKNYLYGIASE</sequence>
<reference evidence="4" key="1">
    <citation type="submission" date="2023-03" db="EMBL/GenBank/DDBJ databases">
        <title>Selenobaculum gbiensis gen. nov. sp. nov., a new bacterium isolated from the gut microbiota of IBD patient.</title>
        <authorList>
            <person name="Yeo S."/>
            <person name="Park H."/>
            <person name="Huh C.S."/>
        </authorList>
    </citation>
    <scope>NUCLEOTIDE SEQUENCE</scope>
    <source>
        <strain evidence="4">ICN-92133</strain>
    </source>
</reference>
<organism evidence="4 5">
    <name type="scientific">Selenobaculum gibii</name>
    <dbReference type="NCBI Taxonomy" id="3054208"/>
    <lineage>
        <taxon>Bacteria</taxon>
        <taxon>Bacillati</taxon>
        <taxon>Bacillota</taxon>
        <taxon>Negativicutes</taxon>
        <taxon>Selenomonadales</taxon>
        <taxon>Selenomonadaceae</taxon>
        <taxon>Selenobaculum</taxon>
    </lineage>
</organism>
<dbReference type="InterPro" id="IPR001647">
    <property type="entry name" value="HTH_TetR"/>
</dbReference>
<dbReference type="SUPFAM" id="SSF46689">
    <property type="entry name" value="Homeodomain-like"/>
    <property type="match status" value="1"/>
</dbReference>